<dbReference type="Proteomes" id="UP000288805">
    <property type="component" value="Unassembled WGS sequence"/>
</dbReference>
<dbReference type="PANTHER" id="PTHR11439:SF467">
    <property type="entry name" value="INTEGRASE CATALYTIC DOMAIN-CONTAINING PROTEIN"/>
    <property type="match status" value="1"/>
</dbReference>
<organism evidence="2 3">
    <name type="scientific">Vitis vinifera</name>
    <name type="common">Grape</name>
    <dbReference type="NCBI Taxonomy" id="29760"/>
    <lineage>
        <taxon>Eukaryota</taxon>
        <taxon>Viridiplantae</taxon>
        <taxon>Streptophyta</taxon>
        <taxon>Embryophyta</taxon>
        <taxon>Tracheophyta</taxon>
        <taxon>Spermatophyta</taxon>
        <taxon>Magnoliopsida</taxon>
        <taxon>eudicotyledons</taxon>
        <taxon>Gunneridae</taxon>
        <taxon>Pentapetalae</taxon>
        <taxon>rosids</taxon>
        <taxon>Vitales</taxon>
        <taxon>Vitaceae</taxon>
        <taxon>Viteae</taxon>
        <taxon>Vitis</taxon>
    </lineage>
</organism>
<dbReference type="InterPro" id="IPR012337">
    <property type="entry name" value="RNaseH-like_sf"/>
</dbReference>
<feature type="domain" description="Integrase catalytic" evidence="1">
    <location>
        <begin position="1"/>
        <end position="96"/>
    </location>
</feature>
<dbReference type="CDD" id="cd09272">
    <property type="entry name" value="RNase_HI_RT_Ty1"/>
    <property type="match status" value="1"/>
</dbReference>
<dbReference type="SUPFAM" id="SSF53098">
    <property type="entry name" value="Ribonuclease H-like"/>
    <property type="match status" value="1"/>
</dbReference>
<dbReference type="InterPro" id="IPR001584">
    <property type="entry name" value="Integrase_cat-core"/>
</dbReference>
<proteinExistence type="predicted"/>
<dbReference type="PROSITE" id="PS50994">
    <property type="entry name" value="INTEGRASE"/>
    <property type="match status" value="1"/>
</dbReference>
<dbReference type="EMBL" id="QGNW01002735">
    <property type="protein sequence ID" value="RVW11709.1"/>
    <property type="molecule type" value="Genomic_DNA"/>
</dbReference>
<evidence type="ECO:0000259" key="1">
    <source>
        <dbReference type="PROSITE" id="PS50994"/>
    </source>
</evidence>
<dbReference type="Gene3D" id="3.30.420.10">
    <property type="entry name" value="Ribonuclease H-like superfamily/Ribonuclease H"/>
    <property type="match status" value="1"/>
</dbReference>
<gene>
    <name evidence="2" type="primary">POLX_312</name>
    <name evidence="2" type="ORF">CK203_115457</name>
</gene>
<dbReference type="InterPro" id="IPR036397">
    <property type="entry name" value="RNaseH_sf"/>
</dbReference>
<evidence type="ECO:0000313" key="2">
    <source>
        <dbReference type="EMBL" id="RVW11709.1"/>
    </source>
</evidence>
<name>A0A438BL84_VITVI</name>
<dbReference type="InterPro" id="IPR057670">
    <property type="entry name" value="SH3_retrovirus"/>
</dbReference>
<dbReference type="PANTHER" id="PTHR11439">
    <property type="entry name" value="GAG-POL-RELATED RETROTRANSPOSON"/>
    <property type="match status" value="1"/>
</dbReference>
<reference evidence="2 3" key="1">
    <citation type="journal article" date="2018" name="PLoS Genet.">
        <title>Population sequencing reveals clonal diversity and ancestral inbreeding in the grapevine cultivar Chardonnay.</title>
        <authorList>
            <person name="Roach M.J."/>
            <person name="Johnson D.L."/>
            <person name="Bohlmann J."/>
            <person name="van Vuuren H.J."/>
            <person name="Jones S.J."/>
            <person name="Pretorius I.S."/>
            <person name="Schmidt S.A."/>
            <person name="Borneman A.R."/>
        </authorList>
    </citation>
    <scope>NUCLEOTIDE SEQUENCE [LARGE SCALE GENOMIC DNA]</scope>
    <source>
        <strain evidence="3">cv. Chardonnay</strain>
        <tissue evidence="2">Leaf</tissue>
    </source>
</reference>
<dbReference type="Pfam" id="PF07727">
    <property type="entry name" value="RVT_2"/>
    <property type="match status" value="1"/>
</dbReference>
<dbReference type="Pfam" id="PF25597">
    <property type="entry name" value="SH3_retrovirus"/>
    <property type="match status" value="1"/>
</dbReference>
<sequence length="482" mass="54969">MEIGQAPGPFSKFLQEHGIVAQYTMPGSPYQNCVAERRNRTLLDMVRNMLSSSKLPRFLWTEALKTTVYVLNRVPTKGCSSKVTINNPKEKKLDSRTISGYFIGYDERSKGYGFYYPTHNTRIVESRNAKFLEYDLDEMSSMRCNDVWDLIELPNGAKAIGCKWVFKTKKDSLGNIERYKLQQIDMKTAFLSGELEEEVYMEQPKGFPSSDGEQLVFKLKKSTYGLKQASRQWVTSYLQPMIRVYFMSSISGIERFRMKDCSPSVSPIVKSDRFNLNQYPKNDLEMEQMKNISYASTVGSLMYAQACTRPDIAFAIGIRTSNLEVVGYSDSNFAGYVDSHKSTSGYIFILASGAISWRSVKQTLTATFTMEVEFISCFEATLHGVWLKSFIFKLRIVDSISRPLSIYCGNSNVFFMAKNNKSGSRSKHIDIKYLAIRERVKEKKVVIEHISTELMIVDHLTKGMPPLKFKDHVVNMGLSSLM</sequence>
<dbReference type="InterPro" id="IPR013103">
    <property type="entry name" value="RVT_2"/>
</dbReference>
<evidence type="ECO:0000313" key="3">
    <source>
        <dbReference type="Proteomes" id="UP000288805"/>
    </source>
</evidence>
<accession>A0A438BL84</accession>
<protein>
    <submittedName>
        <fullName evidence="2">Retrovirus-related Pol polyprotein from transposon TNT 1-94</fullName>
    </submittedName>
</protein>
<comment type="caution">
    <text evidence="2">The sequence shown here is derived from an EMBL/GenBank/DDBJ whole genome shotgun (WGS) entry which is preliminary data.</text>
</comment>
<dbReference type="AlphaFoldDB" id="A0A438BL84"/>
<dbReference type="GO" id="GO:0015074">
    <property type="term" value="P:DNA integration"/>
    <property type="evidence" value="ECO:0007669"/>
    <property type="project" value="InterPro"/>
</dbReference>
<dbReference type="GO" id="GO:0003676">
    <property type="term" value="F:nucleic acid binding"/>
    <property type="evidence" value="ECO:0007669"/>
    <property type="project" value="InterPro"/>
</dbReference>